<dbReference type="AlphaFoldDB" id="A0AAW5ZUE4"/>
<protein>
    <recommendedName>
        <fullName evidence="4">Type III effector protein</fullName>
    </recommendedName>
</protein>
<name>A0AAW5ZUE4_RALSL</name>
<organism evidence="2 3">
    <name type="scientific">Ralstonia solanacearum</name>
    <name type="common">Pseudomonas solanacearum</name>
    <dbReference type="NCBI Taxonomy" id="305"/>
    <lineage>
        <taxon>Bacteria</taxon>
        <taxon>Pseudomonadati</taxon>
        <taxon>Pseudomonadota</taxon>
        <taxon>Betaproteobacteria</taxon>
        <taxon>Burkholderiales</taxon>
        <taxon>Burkholderiaceae</taxon>
        <taxon>Ralstonia</taxon>
        <taxon>Ralstonia solanacearum species complex</taxon>
    </lineage>
</organism>
<dbReference type="EMBL" id="JAIVFG010000050">
    <property type="protein sequence ID" value="MDB0573432.1"/>
    <property type="molecule type" value="Genomic_DNA"/>
</dbReference>
<evidence type="ECO:0000313" key="2">
    <source>
        <dbReference type="EMBL" id="MDB0573432.1"/>
    </source>
</evidence>
<accession>A0AAW5ZUE4</accession>
<proteinExistence type="predicted"/>
<gene>
    <name evidence="2" type="ORF">LBW59_22035</name>
</gene>
<reference evidence="2" key="1">
    <citation type="submission" date="2021-09" db="EMBL/GenBank/DDBJ databases">
        <title>Genomic analysis of Ralstonia spp.</title>
        <authorList>
            <person name="Aburjaile F."/>
            <person name="Ariute J.C."/>
            <person name="Pais A.K.L."/>
            <person name="Albuquerque G.M.R."/>
            <person name="Silva A.M.F."/>
            <person name="Brenig B."/>
            <person name="Azevedo V."/>
            <person name="Matiuzzi M."/>
            <person name="Ramos R."/>
            <person name="Goes-Neto A."/>
            <person name="Soares S."/>
            <person name="Iseppon A.M.B."/>
            <person name="Souza E."/>
            <person name="Gama M."/>
        </authorList>
    </citation>
    <scope>NUCLEOTIDE SEQUENCE</scope>
    <source>
        <strain evidence="2">CCRMRs91</strain>
    </source>
</reference>
<evidence type="ECO:0008006" key="4">
    <source>
        <dbReference type="Google" id="ProtNLM"/>
    </source>
</evidence>
<feature type="region of interest" description="Disordered" evidence="1">
    <location>
        <begin position="52"/>
        <end position="73"/>
    </location>
</feature>
<evidence type="ECO:0000256" key="1">
    <source>
        <dbReference type="SAM" id="MobiDB-lite"/>
    </source>
</evidence>
<evidence type="ECO:0000313" key="3">
    <source>
        <dbReference type="Proteomes" id="UP001144050"/>
    </source>
</evidence>
<feature type="region of interest" description="Disordered" evidence="1">
    <location>
        <begin position="104"/>
        <end position="141"/>
    </location>
</feature>
<dbReference type="Proteomes" id="UP001144050">
    <property type="component" value="Unassembled WGS sequence"/>
</dbReference>
<dbReference type="RefSeq" id="WP_271657184.1">
    <property type="nucleotide sequence ID" value="NZ_JAIVFG010000050.1"/>
</dbReference>
<feature type="compositionally biased region" description="Basic and acidic residues" evidence="1">
    <location>
        <begin position="128"/>
        <end position="137"/>
    </location>
</feature>
<comment type="caution">
    <text evidence="2">The sequence shown here is derived from an EMBL/GenBank/DDBJ whole genome shotgun (WGS) entry which is preliminary data.</text>
</comment>
<feature type="compositionally biased region" description="Polar residues" evidence="1">
    <location>
        <begin position="104"/>
        <end position="118"/>
    </location>
</feature>
<feature type="compositionally biased region" description="Polar residues" evidence="1">
    <location>
        <begin position="58"/>
        <end position="70"/>
    </location>
</feature>
<sequence>MCNQINFSLYDKFAQSSIIYFSKNCGQFNPIFNFTNMRTGSVSSGYTGYAHSSDDEASSYSHENFRNSSPGRRASAWLEGIPSSPPRAANLRISAPQNYYESSSSGPRLAFSASTAHRSSGGAGEPAKTGRNEKMARQDAANKGAENLYAQHKGAPLSKEIKRDLKAGHLARDGSPTTGRMTIQAYKEMCETGHKSFKDKTPRMSWR</sequence>